<evidence type="ECO:0000313" key="1">
    <source>
        <dbReference type="EMBL" id="VDN83602.1"/>
    </source>
</evidence>
<reference evidence="3" key="1">
    <citation type="submission" date="2017-02" db="UniProtKB">
        <authorList>
            <consortium name="WormBaseParasite"/>
        </authorList>
    </citation>
    <scope>IDENTIFICATION</scope>
</reference>
<accession>A0A0N4T2L6</accession>
<dbReference type="AlphaFoldDB" id="A0A0N4T2L6"/>
<organism evidence="3">
    <name type="scientific">Brugia pahangi</name>
    <name type="common">Filarial nematode worm</name>
    <dbReference type="NCBI Taxonomy" id="6280"/>
    <lineage>
        <taxon>Eukaryota</taxon>
        <taxon>Metazoa</taxon>
        <taxon>Ecdysozoa</taxon>
        <taxon>Nematoda</taxon>
        <taxon>Chromadorea</taxon>
        <taxon>Rhabditida</taxon>
        <taxon>Spirurina</taxon>
        <taxon>Spiruromorpha</taxon>
        <taxon>Filarioidea</taxon>
        <taxon>Onchocercidae</taxon>
        <taxon>Brugia</taxon>
    </lineage>
</organism>
<evidence type="ECO:0000313" key="3">
    <source>
        <dbReference type="WBParaSite" id="BPAG_0000244601-mRNA-1"/>
    </source>
</evidence>
<dbReference type="Proteomes" id="UP000278627">
    <property type="component" value="Unassembled WGS sequence"/>
</dbReference>
<sequence>MHIQSTAKLPLFPVTSAASQTFCSAFLFSFLAGREETSFPFIPELPPFCMSIAESTLIVTRFPPLHLNRSVLYYPRCGQIFHALLSEGVNSIDQKQAATATESSPKYFHRPQRNRQVQLIFRMRNQAKEMEQKCVRAPCSVPQHLTDAHLQ</sequence>
<proteinExistence type="predicted"/>
<reference evidence="1 2" key="2">
    <citation type="submission" date="2018-11" db="EMBL/GenBank/DDBJ databases">
        <authorList>
            <consortium name="Pathogen Informatics"/>
        </authorList>
    </citation>
    <scope>NUCLEOTIDE SEQUENCE [LARGE SCALE GENOMIC DNA]</scope>
</reference>
<gene>
    <name evidence="1" type="ORF">BPAG_LOCUS2416</name>
</gene>
<name>A0A0N4T2L6_BRUPA</name>
<keyword evidence="2" id="KW-1185">Reference proteome</keyword>
<dbReference type="WBParaSite" id="BPAG_0000244601-mRNA-1">
    <property type="protein sequence ID" value="BPAG_0000244601-mRNA-1"/>
    <property type="gene ID" value="BPAG_0000244601"/>
</dbReference>
<protein>
    <submittedName>
        <fullName evidence="3">Secreted protein</fullName>
    </submittedName>
</protein>
<evidence type="ECO:0000313" key="2">
    <source>
        <dbReference type="Proteomes" id="UP000278627"/>
    </source>
</evidence>
<dbReference type="EMBL" id="UZAD01000348">
    <property type="protein sequence ID" value="VDN83602.1"/>
    <property type="molecule type" value="Genomic_DNA"/>
</dbReference>